<name>A0A448X0F0_9PLAT</name>
<dbReference type="Proteomes" id="UP000784294">
    <property type="component" value="Unassembled WGS sequence"/>
</dbReference>
<organism evidence="1 2">
    <name type="scientific">Protopolystoma xenopodis</name>
    <dbReference type="NCBI Taxonomy" id="117903"/>
    <lineage>
        <taxon>Eukaryota</taxon>
        <taxon>Metazoa</taxon>
        <taxon>Spiralia</taxon>
        <taxon>Lophotrochozoa</taxon>
        <taxon>Platyhelminthes</taxon>
        <taxon>Monogenea</taxon>
        <taxon>Polyopisthocotylea</taxon>
        <taxon>Polystomatidea</taxon>
        <taxon>Polystomatidae</taxon>
        <taxon>Protopolystoma</taxon>
    </lineage>
</organism>
<protein>
    <recommendedName>
        <fullName evidence="3">C2 domain-containing protein</fullName>
    </recommendedName>
</protein>
<dbReference type="AlphaFoldDB" id="A0A448X0F0"/>
<reference evidence="1" key="1">
    <citation type="submission" date="2018-11" db="EMBL/GenBank/DDBJ databases">
        <authorList>
            <consortium name="Pathogen Informatics"/>
        </authorList>
    </citation>
    <scope>NUCLEOTIDE SEQUENCE</scope>
</reference>
<sequence>MTVQYVYVKVAAYQGLQGKQLKIKRTDVLGPVKYFNESFTFSKIRDPSDMHVRITLIQQSFFAFMSNMEIDITAWPAICPN</sequence>
<proteinExistence type="predicted"/>
<evidence type="ECO:0000313" key="1">
    <source>
        <dbReference type="EMBL" id="VEL24752.1"/>
    </source>
</evidence>
<evidence type="ECO:0008006" key="3">
    <source>
        <dbReference type="Google" id="ProtNLM"/>
    </source>
</evidence>
<evidence type="ECO:0000313" key="2">
    <source>
        <dbReference type="Proteomes" id="UP000784294"/>
    </source>
</evidence>
<dbReference type="EMBL" id="CAAALY010069430">
    <property type="protein sequence ID" value="VEL24752.1"/>
    <property type="molecule type" value="Genomic_DNA"/>
</dbReference>
<gene>
    <name evidence="1" type="ORF">PXEA_LOCUS18192</name>
</gene>
<keyword evidence="2" id="KW-1185">Reference proteome</keyword>
<accession>A0A448X0F0</accession>
<comment type="caution">
    <text evidence="1">The sequence shown here is derived from an EMBL/GenBank/DDBJ whole genome shotgun (WGS) entry which is preliminary data.</text>
</comment>
<dbReference type="OrthoDB" id="10259057at2759"/>